<dbReference type="AlphaFoldDB" id="L0GZN2"/>
<evidence type="ECO:0000313" key="3">
    <source>
        <dbReference type="EMBL" id="AGA90779.1"/>
    </source>
</evidence>
<protein>
    <recommendedName>
        <fullName evidence="2">SWIM-type domain-containing protein</fullName>
    </recommendedName>
</protein>
<dbReference type="Proteomes" id="UP000010816">
    <property type="component" value="Chromosome"/>
</dbReference>
<dbReference type="PATRIC" id="fig|765912.4.peg.1978"/>
<organism evidence="3 4">
    <name type="scientific">Thioflavicoccus mobilis 8321</name>
    <dbReference type="NCBI Taxonomy" id="765912"/>
    <lineage>
        <taxon>Bacteria</taxon>
        <taxon>Pseudomonadati</taxon>
        <taxon>Pseudomonadota</taxon>
        <taxon>Gammaproteobacteria</taxon>
        <taxon>Chromatiales</taxon>
        <taxon>Chromatiaceae</taxon>
        <taxon>Thioflavicoccus</taxon>
    </lineage>
</organism>
<reference evidence="3 4" key="1">
    <citation type="submission" date="2011-09" db="EMBL/GenBank/DDBJ databases">
        <title>Complete sequence of chromosome of Thioflavicoccus mobilis 8321.</title>
        <authorList>
            <consortium name="US DOE Joint Genome Institute"/>
            <person name="Lucas S."/>
            <person name="Han J."/>
            <person name="Lapidus A."/>
            <person name="Cheng J.-F."/>
            <person name="Goodwin L."/>
            <person name="Pitluck S."/>
            <person name="Peters L."/>
            <person name="Ovchinnikova G."/>
            <person name="Lu M."/>
            <person name="Detter J.C."/>
            <person name="Han C."/>
            <person name="Tapia R."/>
            <person name="Land M."/>
            <person name="Hauser L."/>
            <person name="Kyrpides N."/>
            <person name="Ivanova N."/>
            <person name="Pagani I."/>
            <person name="Vogl K."/>
            <person name="Liu Z."/>
            <person name="Imhoff J."/>
            <person name="Thiel V."/>
            <person name="Frigaard N.-U."/>
            <person name="Bryant D."/>
            <person name="Woyke T."/>
        </authorList>
    </citation>
    <scope>NUCLEOTIDE SEQUENCE [LARGE SCALE GENOMIC DNA]</scope>
    <source>
        <strain evidence="3 4">8321</strain>
    </source>
</reference>
<evidence type="ECO:0000259" key="2">
    <source>
        <dbReference type="PROSITE" id="PS50966"/>
    </source>
</evidence>
<keyword evidence="1" id="KW-0862">Zinc</keyword>
<dbReference type="STRING" id="765912.Thimo_2018"/>
<dbReference type="PANTHER" id="PTHR38133:SF1">
    <property type="entry name" value="SLR1429 PROTEIN"/>
    <property type="match status" value="1"/>
</dbReference>
<dbReference type="eggNOG" id="COG4279">
    <property type="taxonomic scope" value="Bacteria"/>
</dbReference>
<dbReference type="RefSeq" id="WP_015280920.1">
    <property type="nucleotide sequence ID" value="NC_019940.1"/>
</dbReference>
<gene>
    <name evidence="3" type="ORF">Thimo_2018</name>
</gene>
<name>L0GZN2_9GAMM</name>
<dbReference type="InterPro" id="IPR007527">
    <property type="entry name" value="Znf_SWIM"/>
</dbReference>
<keyword evidence="1" id="KW-0479">Metal-binding</keyword>
<dbReference type="EMBL" id="CP003051">
    <property type="protein sequence ID" value="AGA90779.1"/>
    <property type="molecule type" value="Genomic_DNA"/>
</dbReference>
<sequence>MSKRPGRTWWGQRFLEALAGCTDAGRLKRGRGYAGPSRILAFATDETGVTATVRGNVNPYYGVYEEPRYEIRIELMPIPPAGWDKAIAYLGERAGFVAQLLMGEMPDDIEAAFSDLKLALLPSSRRDFRLTDCSCPDYANPCKHIAGVYYRLAAELDQDPFLLFELRGLPRERLLEGLRRTPLGRALVGLIAEEDGPIEPADSFFTRPLPAPAVPDYATFWSGHRRLPADIAPVTPAAVPALLIKKGGDYPPFWDKDGSFVALMEELYLRVRSGGRRPR</sequence>
<dbReference type="HOGENOM" id="CLU_053146_2_0_6"/>
<accession>L0GZN2</accession>
<keyword evidence="1" id="KW-0863">Zinc-finger</keyword>
<dbReference type="GO" id="GO:0008270">
    <property type="term" value="F:zinc ion binding"/>
    <property type="evidence" value="ECO:0007669"/>
    <property type="project" value="UniProtKB-KW"/>
</dbReference>
<keyword evidence="4" id="KW-1185">Reference proteome</keyword>
<evidence type="ECO:0000256" key="1">
    <source>
        <dbReference type="PROSITE-ProRule" id="PRU00325"/>
    </source>
</evidence>
<proteinExistence type="predicted"/>
<feature type="domain" description="SWIM-type" evidence="2">
    <location>
        <begin position="118"/>
        <end position="153"/>
    </location>
</feature>
<dbReference type="PANTHER" id="PTHR38133">
    <property type="entry name" value="SLR1429 PROTEIN"/>
    <property type="match status" value="1"/>
</dbReference>
<dbReference type="PROSITE" id="PS50966">
    <property type="entry name" value="ZF_SWIM"/>
    <property type="match status" value="1"/>
</dbReference>
<dbReference type="OrthoDB" id="188274at2"/>
<dbReference type="KEGG" id="tmb:Thimo_2018"/>
<dbReference type="Pfam" id="PF04434">
    <property type="entry name" value="SWIM"/>
    <property type="match status" value="1"/>
</dbReference>
<evidence type="ECO:0000313" key="4">
    <source>
        <dbReference type="Proteomes" id="UP000010816"/>
    </source>
</evidence>